<proteinExistence type="predicted"/>
<dbReference type="SMART" id="SM00280">
    <property type="entry name" value="KAZAL"/>
    <property type="match status" value="8"/>
</dbReference>
<evidence type="ECO:0000313" key="3">
    <source>
        <dbReference type="EMBL" id="GFG37982.1"/>
    </source>
</evidence>
<feature type="non-terminal residue" evidence="3">
    <location>
        <position position="1"/>
    </location>
</feature>
<dbReference type="InterPro" id="IPR050653">
    <property type="entry name" value="Prot_Inhib_GrowthFact_Antg"/>
</dbReference>
<feature type="domain" description="Kazal-like" evidence="2">
    <location>
        <begin position="375"/>
        <end position="427"/>
    </location>
</feature>
<dbReference type="AlphaFoldDB" id="A0A6L2Q340"/>
<dbReference type="InParanoid" id="A0A6L2Q340"/>
<feature type="domain" description="Kazal-like" evidence="2">
    <location>
        <begin position="327"/>
        <end position="374"/>
    </location>
</feature>
<dbReference type="EMBL" id="BLKM01000737">
    <property type="protein sequence ID" value="GFG37982.1"/>
    <property type="molecule type" value="Genomic_DNA"/>
</dbReference>
<keyword evidence="4" id="KW-1185">Reference proteome</keyword>
<dbReference type="PANTHER" id="PTHR10913:SF79">
    <property type="entry name" value="GH09510P"/>
    <property type="match status" value="1"/>
</dbReference>
<comment type="caution">
    <text evidence="3">The sequence shown here is derived from an EMBL/GenBank/DDBJ whole genome shotgun (WGS) entry which is preliminary data.</text>
</comment>
<organism evidence="3 4">
    <name type="scientific">Coptotermes formosanus</name>
    <name type="common">Formosan subterranean termite</name>
    <dbReference type="NCBI Taxonomy" id="36987"/>
    <lineage>
        <taxon>Eukaryota</taxon>
        <taxon>Metazoa</taxon>
        <taxon>Ecdysozoa</taxon>
        <taxon>Arthropoda</taxon>
        <taxon>Hexapoda</taxon>
        <taxon>Insecta</taxon>
        <taxon>Pterygota</taxon>
        <taxon>Neoptera</taxon>
        <taxon>Polyneoptera</taxon>
        <taxon>Dictyoptera</taxon>
        <taxon>Blattodea</taxon>
        <taxon>Blattoidea</taxon>
        <taxon>Termitoidae</taxon>
        <taxon>Rhinotermitidae</taxon>
        <taxon>Coptotermes</taxon>
    </lineage>
</organism>
<reference evidence="4" key="1">
    <citation type="submission" date="2020-01" db="EMBL/GenBank/DDBJ databases">
        <title>Draft genome sequence of the Termite Coptotermes fromosanus.</title>
        <authorList>
            <person name="Itakura S."/>
            <person name="Yosikawa Y."/>
            <person name="Umezawa K."/>
        </authorList>
    </citation>
    <scope>NUCLEOTIDE SEQUENCE [LARGE SCALE GENOMIC DNA]</scope>
</reference>
<dbReference type="GO" id="GO:0030154">
    <property type="term" value="P:cell differentiation"/>
    <property type="evidence" value="ECO:0007669"/>
    <property type="project" value="TreeGrafter"/>
</dbReference>
<name>A0A6L2Q340_COPFO</name>
<evidence type="ECO:0000259" key="2">
    <source>
        <dbReference type="PROSITE" id="PS51465"/>
    </source>
</evidence>
<gene>
    <name evidence="3" type="ORF">Cfor_09061</name>
</gene>
<feature type="domain" description="Kazal-like" evidence="2">
    <location>
        <begin position="60"/>
        <end position="110"/>
    </location>
</feature>
<feature type="domain" description="Kazal-like" evidence="2">
    <location>
        <begin position="275"/>
        <end position="326"/>
    </location>
</feature>
<dbReference type="PANTHER" id="PTHR10913">
    <property type="entry name" value="FOLLISTATIN-RELATED"/>
    <property type="match status" value="1"/>
</dbReference>
<accession>A0A6L2Q340</accession>
<evidence type="ECO:0000313" key="4">
    <source>
        <dbReference type="Proteomes" id="UP000502823"/>
    </source>
</evidence>
<dbReference type="SUPFAM" id="SSF100895">
    <property type="entry name" value="Kazal-type serine protease inhibitors"/>
    <property type="match status" value="8"/>
</dbReference>
<protein>
    <recommendedName>
        <fullName evidence="2">Kazal-like domain-containing protein</fullName>
    </recommendedName>
</protein>
<evidence type="ECO:0000256" key="1">
    <source>
        <dbReference type="ARBA" id="ARBA00023157"/>
    </source>
</evidence>
<dbReference type="Pfam" id="PF07648">
    <property type="entry name" value="Kazal_2"/>
    <property type="match status" value="7"/>
</dbReference>
<feature type="domain" description="Kazal-like" evidence="2">
    <location>
        <begin position="222"/>
        <end position="274"/>
    </location>
</feature>
<dbReference type="InterPro" id="IPR002350">
    <property type="entry name" value="Kazal_dom"/>
</dbReference>
<keyword evidence="1" id="KW-1015">Disulfide bond</keyword>
<sequence length="437" mass="48225">IAVSARDSSCPRICPQSTAPGSGDPVCGSDGVIYPSLCELRKKTCGKGVRLASDPGLCMRSSGSRCEHRCGKDRDPVCGTDGRTYLNRCMLQVEICRVGIQLSHLGSCNNISAHRENCPVSCDQAPVDGPICGSDGNVYKNTCQMKLLTCGKHVFEVPMSFCVSHERNANGNGCPLNCEGEDESLTCGSDGNVYRNECELRMLNCGYSSKRRVQLVDFEKCRAKLNKCNKLQKCTKEMDPVCGTDAHTYFNKCQLQIATCLKGIQLAHVGNCTALDENDFCPDSCPEEEDTPVCGSDGNSYRSLCEMKKETCGQKVVVVPPQHCRTTAQCNEVCGTERQFVCGSDNKFYRNECEMRRDNCGKHVFVVPMKRCLTGFTFRGCQKICENYYDPICGTDGKTYSNDCFLDLENCRSRSLVAKKHHGQCGQPVTEAKNYLY</sequence>
<dbReference type="InterPro" id="IPR036058">
    <property type="entry name" value="Kazal_dom_sf"/>
</dbReference>
<dbReference type="Proteomes" id="UP000502823">
    <property type="component" value="Unassembled WGS sequence"/>
</dbReference>
<feature type="domain" description="Kazal-like" evidence="2">
    <location>
        <begin position="168"/>
        <end position="221"/>
    </location>
</feature>
<dbReference type="PROSITE" id="PS51465">
    <property type="entry name" value="KAZAL_2"/>
    <property type="match status" value="7"/>
</dbReference>
<dbReference type="FunFam" id="3.30.60.30:FF:000042">
    <property type="entry name" value="Serine protease inhibitor dipetalogastin"/>
    <property type="match status" value="1"/>
</dbReference>
<dbReference type="OrthoDB" id="6614329at2759"/>
<dbReference type="CDD" id="cd00104">
    <property type="entry name" value="KAZAL_FS"/>
    <property type="match status" value="6"/>
</dbReference>
<feature type="domain" description="Kazal-like" evidence="2">
    <location>
        <begin position="4"/>
        <end position="59"/>
    </location>
</feature>
<dbReference type="Pfam" id="PF00050">
    <property type="entry name" value="Kazal_1"/>
    <property type="match status" value="1"/>
</dbReference>
<dbReference type="FunFam" id="3.30.60.30:FF:000044">
    <property type="entry name" value="Serine protease inhibitor dipetalogastin"/>
    <property type="match status" value="1"/>
</dbReference>
<dbReference type="GO" id="GO:0005576">
    <property type="term" value="C:extracellular region"/>
    <property type="evidence" value="ECO:0007669"/>
    <property type="project" value="TreeGrafter"/>
</dbReference>
<dbReference type="Gene3D" id="3.30.60.30">
    <property type="match status" value="8"/>
</dbReference>